<dbReference type="Proteomes" id="UP000321822">
    <property type="component" value="Unassembled WGS sequence"/>
</dbReference>
<dbReference type="RefSeq" id="WP_146785684.1">
    <property type="nucleotide sequence ID" value="NZ_VOLT01000003.1"/>
</dbReference>
<feature type="signal peptide" evidence="1">
    <location>
        <begin position="1"/>
        <end position="21"/>
    </location>
</feature>
<evidence type="ECO:0000313" key="3">
    <source>
        <dbReference type="Proteomes" id="UP000321822"/>
    </source>
</evidence>
<organism evidence="2 3">
    <name type="scientific">Colwellia demingiae</name>
    <dbReference type="NCBI Taxonomy" id="89401"/>
    <lineage>
        <taxon>Bacteria</taxon>
        <taxon>Pseudomonadati</taxon>
        <taxon>Pseudomonadota</taxon>
        <taxon>Gammaproteobacteria</taxon>
        <taxon>Alteromonadales</taxon>
        <taxon>Colwelliaceae</taxon>
        <taxon>Colwellia</taxon>
    </lineage>
</organism>
<keyword evidence="3" id="KW-1185">Reference proteome</keyword>
<dbReference type="NCBIfam" id="NF038109">
    <property type="entry name" value="tapY2_fam"/>
    <property type="match status" value="1"/>
</dbReference>
<keyword evidence="1" id="KW-0732">Signal</keyword>
<reference evidence="2 3" key="1">
    <citation type="submission" date="2019-07" db="EMBL/GenBank/DDBJ databases">
        <title>Genomes of sea-ice associated Colwellia species.</title>
        <authorList>
            <person name="Bowman J.P."/>
        </authorList>
    </citation>
    <scope>NUCLEOTIDE SEQUENCE [LARGE SCALE GENOMIC DNA]</scope>
    <source>
        <strain evidence="2 3">ACAM 459</strain>
    </source>
</reference>
<evidence type="ECO:0000256" key="1">
    <source>
        <dbReference type="SAM" id="SignalP"/>
    </source>
</evidence>
<comment type="caution">
    <text evidence="2">The sequence shown here is derived from an EMBL/GenBank/DDBJ whole genome shotgun (WGS) entry which is preliminary data.</text>
</comment>
<dbReference type="AlphaFoldDB" id="A0A5C6QLW4"/>
<sequence>MKNFIISIYCTFLFSIFSVQAAIPNEGSEKKTIQKNKKVNAKCHVSLIDGSEAIIFYRIQSEKFPNLANKIVGKRVLTQKSIEKIKIYRTNECVLDEDNFTSTNSQSLDKKTER</sequence>
<dbReference type="OrthoDB" id="6228389at2"/>
<feature type="chain" id="PRO_5022837456" evidence="1">
    <location>
        <begin position="22"/>
        <end position="114"/>
    </location>
</feature>
<name>A0A5C6QLW4_9GAMM</name>
<protein>
    <submittedName>
        <fullName evidence="2">Uncharacterized protein</fullName>
    </submittedName>
</protein>
<proteinExistence type="predicted"/>
<gene>
    <name evidence="2" type="ORF">ESZ36_07345</name>
</gene>
<accession>A0A5C6QLW4</accession>
<dbReference type="EMBL" id="VOLT01000003">
    <property type="protein sequence ID" value="TWX69753.1"/>
    <property type="molecule type" value="Genomic_DNA"/>
</dbReference>
<dbReference type="InterPro" id="IPR049848">
    <property type="entry name" value="TapY2-like"/>
</dbReference>
<evidence type="ECO:0000313" key="2">
    <source>
        <dbReference type="EMBL" id="TWX69753.1"/>
    </source>
</evidence>